<dbReference type="EMBL" id="JAERWL010000001">
    <property type="protein sequence ID" value="MBM9474893.1"/>
    <property type="molecule type" value="Genomic_DNA"/>
</dbReference>
<dbReference type="Proteomes" id="UP000663801">
    <property type="component" value="Unassembled WGS sequence"/>
</dbReference>
<feature type="region of interest" description="Disordered" evidence="1">
    <location>
        <begin position="36"/>
        <end position="58"/>
    </location>
</feature>
<dbReference type="InterPro" id="IPR032710">
    <property type="entry name" value="NTF2-like_dom_sf"/>
</dbReference>
<protein>
    <recommendedName>
        <fullName evidence="5">Nuclear transport factor 2 family protein</fullName>
    </recommendedName>
</protein>
<feature type="signal peptide" evidence="2">
    <location>
        <begin position="1"/>
        <end position="27"/>
    </location>
</feature>
<evidence type="ECO:0008006" key="5">
    <source>
        <dbReference type="Google" id="ProtNLM"/>
    </source>
</evidence>
<evidence type="ECO:0000256" key="1">
    <source>
        <dbReference type="SAM" id="MobiDB-lite"/>
    </source>
</evidence>
<sequence>MRSGVRTVLLVCALLVVAAGGAAGAWALGRSAPTAAVAPWTPTSPSDDRTVRLGPDTADDPMAAEVRTVLQRYFDAINTGDHDAWTAVVSAGQTVSQDRATWEHRYSTTLDSSIVLVSVDQDPTRVRVWFSSRQDPAFAPADLPANCISWDLTYRVVTQDGRLVIDGIDPTPQNKAAC</sequence>
<dbReference type="AlphaFoldDB" id="A0A938YKW2"/>
<organism evidence="3 4">
    <name type="scientific">Nakamurella flavida</name>
    <dbReference type="NCBI Taxonomy" id="363630"/>
    <lineage>
        <taxon>Bacteria</taxon>
        <taxon>Bacillati</taxon>
        <taxon>Actinomycetota</taxon>
        <taxon>Actinomycetes</taxon>
        <taxon>Nakamurellales</taxon>
        <taxon>Nakamurellaceae</taxon>
        <taxon>Nakamurella</taxon>
    </lineage>
</organism>
<accession>A0A938YKW2</accession>
<gene>
    <name evidence="3" type="ORF">JL107_00390</name>
</gene>
<keyword evidence="4" id="KW-1185">Reference proteome</keyword>
<comment type="caution">
    <text evidence="3">The sequence shown here is derived from an EMBL/GenBank/DDBJ whole genome shotgun (WGS) entry which is preliminary data.</text>
</comment>
<feature type="compositionally biased region" description="Low complexity" evidence="1">
    <location>
        <begin position="36"/>
        <end position="45"/>
    </location>
</feature>
<evidence type="ECO:0000256" key="2">
    <source>
        <dbReference type="SAM" id="SignalP"/>
    </source>
</evidence>
<evidence type="ECO:0000313" key="4">
    <source>
        <dbReference type="Proteomes" id="UP000663801"/>
    </source>
</evidence>
<feature type="chain" id="PRO_5039730617" description="Nuclear transport factor 2 family protein" evidence="2">
    <location>
        <begin position="28"/>
        <end position="178"/>
    </location>
</feature>
<dbReference type="RefSeq" id="WP_205255047.1">
    <property type="nucleotide sequence ID" value="NZ_BAAAPV010000001.1"/>
</dbReference>
<dbReference type="SUPFAM" id="SSF54427">
    <property type="entry name" value="NTF2-like"/>
    <property type="match status" value="1"/>
</dbReference>
<keyword evidence="2" id="KW-0732">Signal</keyword>
<reference evidence="3" key="1">
    <citation type="submission" date="2021-01" db="EMBL/GenBank/DDBJ databases">
        <title>KCTC 19127 draft genome.</title>
        <authorList>
            <person name="An D."/>
        </authorList>
    </citation>
    <scope>NUCLEOTIDE SEQUENCE</scope>
    <source>
        <strain evidence="3">KCTC 19127</strain>
    </source>
</reference>
<evidence type="ECO:0000313" key="3">
    <source>
        <dbReference type="EMBL" id="MBM9474893.1"/>
    </source>
</evidence>
<name>A0A938YKW2_9ACTN</name>
<proteinExistence type="predicted"/>